<sequence>MNLTQIFRQSTKRRIPRQFGLLAGIFCIIGLFSALQLSSSILLTASLRDAQRNEQQNQLTQQQQSKLDLARVSLLAASDLLNRSGVYFMQDKETGSEGSWHSLMDEAQKALSASQQAWNAWLALNPPKDEALVNSYQLFFGAINEQAEGLVKTNSIDSFFAVPAQAFQTDFNDNFARYQLASEARAGVGRQSLMDRLSNLQSLFLLAPVVLLMIAILVWFGMSRWVITPLRKLIAHIDRLAAGDLSGMPPGVKCFNREIGQLNASITTMQNGLQQLVTEVSDATLSMVENIGSLADGNQKLYQQSARQAQELNDVTAHIAALETHVEGNSGYAKLASSRANEARQTAAGGDVMMSTVNASMQAIVERSSEMRGIVTLIDSVAFQTNILALNAAIEAAHAGNEGRGFAVVAREVGLLARKSSHSTQTIQALINHSLHGIEEGSKAVVRLENNLQQVTGLVANLSSLLEDISAATLSQGESIHQMTRQLQALNQVSRQTDALVTTASESSRRLHDESYLLMQAVSRFRLPA</sequence>
<dbReference type="GO" id="GO:0004888">
    <property type="term" value="F:transmembrane signaling receptor activity"/>
    <property type="evidence" value="ECO:0007669"/>
    <property type="project" value="InterPro"/>
</dbReference>
<evidence type="ECO:0000256" key="10">
    <source>
        <dbReference type="ARBA" id="ARBA00029447"/>
    </source>
</evidence>
<dbReference type="CDD" id="cd19407">
    <property type="entry name" value="Tar_Tsr_sensor"/>
    <property type="match status" value="1"/>
</dbReference>
<dbReference type="Pfam" id="PF02203">
    <property type="entry name" value="TarH"/>
    <property type="match status" value="1"/>
</dbReference>
<dbReference type="EMBL" id="JAENMS010000002">
    <property type="protein sequence ID" value="MBL5933828.1"/>
    <property type="molecule type" value="Genomic_DNA"/>
</dbReference>
<reference evidence="15" key="1">
    <citation type="submission" date="2020-12" db="EMBL/GenBank/DDBJ databases">
        <title>Draft genome sequence of Enterobacter spp., Lelliottia spp. and Serratia spp. isolated from drinking water reservoirs and lakes.</title>
        <authorList>
            <person name="Reitter C."/>
            <person name="Neuhaus K."/>
            <person name="Huegler M."/>
        </authorList>
    </citation>
    <scope>NUCLEOTIDE SEQUENCE</scope>
    <source>
        <strain evidence="15">TZW15</strain>
    </source>
</reference>
<dbReference type="PRINTS" id="PR00260">
    <property type="entry name" value="CHEMTRNSDUCR"/>
</dbReference>
<evidence type="ECO:0000256" key="11">
    <source>
        <dbReference type="PROSITE-ProRule" id="PRU00284"/>
    </source>
</evidence>
<evidence type="ECO:0000259" key="14">
    <source>
        <dbReference type="PROSITE" id="PS50885"/>
    </source>
</evidence>
<feature type="domain" description="HAMP" evidence="14">
    <location>
        <begin position="224"/>
        <end position="278"/>
    </location>
</feature>
<keyword evidence="3" id="KW-0488">Methylation</keyword>
<dbReference type="InterPro" id="IPR004089">
    <property type="entry name" value="MCPsignal_dom"/>
</dbReference>
<dbReference type="InterPro" id="IPR051310">
    <property type="entry name" value="MCP_chemotaxis"/>
</dbReference>
<evidence type="ECO:0000313" key="16">
    <source>
        <dbReference type="Proteomes" id="UP000653275"/>
    </source>
</evidence>
<comment type="subcellular location">
    <subcellularLocation>
        <location evidence="1">Cell inner membrane</location>
        <topology evidence="1">Multi-pass membrane protein</topology>
    </subcellularLocation>
</comment>
<evidence type="ECO:0000256" key="4">
    <source>
        <dbReference type="ARBA" id="ARBA00022500"/>
    </source>
</evidence>
<dbReference type="InterPro" id="IPR035440">
    <property type="entry name" value="4HB_MCP_dom_sf"/>
</dbReference>
<evidence type="ECO:0000256" key="6">
    <source>
        <dbReference type="ARBA" id="ARBA00022692"/>
    </source>
</evidence>
<evidence type="ECO:0000256" key="12">
    <source>
        <dbReference type="SAM" id="Phobius"/>
    </source>
</evidence>
<feature type="transmembrane region" description="Helical" evidence="12">
    <location>
        <begin position="21"/>
        <end position="43"/>
    </location>
</feature>
<dbReference type="RefSeq" id="WP_202665414.1">
    <property type="nucleotide sequence ID" value="NZ_JAENMR010000002.1"/>
</dbReference>
<feature type="transmembrane region" description="Helical" evidence="12">
    <location>
        <begin position="203"/>
        <end position="222"/>
    </location>
</feature>
<evidence type="ECO:0000256" key="1">
    <source>
        <dbReference type="ARBA" id="ARBA00004429"/>
    </source>
</evidence>
<dbReference type="Proteomes" id="UP000653275">
    <property type="component" value="Unassembled WGS sequence"/>
</dbReference>
<comment type="similarity">
    <text evidence="10">Belongs to the methyl-accepting chemotaxis (MCP) protein family.</text>
</comment>
<keyword evidence="4" id="KW-0145">Chemotaxis</keyword>
<dbReference type="SUPFAM" id="SSF58104">
    <property type="entry name" value="Methyl-accepting chemotaxis protein (MCP) signaling domain"/>
    <property type="match status" value="1"/>
</dbReference>
<dbReference type="PANTHER" id="PTHR43531">
    <property type="entry name" value="PROTEIN ICFG"/>
    <property type="match status" value="1"/>
</dbReference>
<evidence type="ECO:0000256" key="3">
    <source>
        <dbReference type="ARBA" id="ARBA00022481"/>
    </source>
</evidence>
<keyword evidence="8 12" id="KW-0472">Membrane</keyword>
<keyword evidence="2" id="KW-1003">Cell membrane</keyword>
<protein>
    <submittedName>
        <fullName evidence="15">Tar ligand binding domain-containing protein</fullName>
    </submittedName>
</protein>
<dbReference type="SMART" id="SM00283">
    <property type="entry name" value="MA"/>
    <property type="match status" value="1"/>
</dbReference>
<evidence type="ECO:0000256" key="7">
    <source>
        <dbReference type="ARBA" id="ARBA00022989"/>
    </source>
</evidence>
<dbReference type="CDD" id="cd06225">
    <property type="entry name" value="HAMP"/>
    <property type="match status" value="1"/>
</dbReference>
<organism evidence="15 16">
    <name type="scientific">Lelliottia amnigena</name>
    <name type="common">Enterobacter amnigenus</name>
    <dbReference type="NCBI Taxonomy" id="61646"/>
    <lineage>
        <taxon>Bacteria</taxon>
        <taxon>Pseudomonadati</taxon>
        <taxon>Pseudomonadota</taxon>
        <taxon>Gammaproteobacteria</taxon>
        <taxon>Enterobacterales</taxon>
        <taxon>Enterobacteriaceae</taxon>
        <taxon>Lelliottia</taxon>
    </lineage>
</organism>
<dbReference type="GO" id="GO:0007165">
    <property type="term" value="P:signal transduction"/>
    <property type="evidence" value="ECO:0007669"/>
    <property type="project" value="UniProtKB-KW"/>
</dbReference>
<dbReference type="PROSITE" id="PS50885">
    <property type="entry name" value="HAMP"/>
    <property type="match status" value="1"/>
</dbReference>
<evidence type="ECO:0000256" key="9">
    <source>
        <dbReference type="ARBA" id="ARBA00023224"/>
    </source>
</evidence>
<evidence type="ECO:0000256" key="2">
    <source>
        <dbReference type="ARBA" id="ARBA00022475"/>
    </source>
</evidence>
<comment type="caution">
    <text evidence="15">The sequence shown here is derived from an EMBL/GenBank/DDBJ whole genome shotgun (WGS) entry which is preliminary data.</text>
</comment>
<keyword evidence="9 11" id="KW-0807">Transducer</keyword>
<dbReference type="PANTHER" id="PTHR43531:SF14">
    <property type="entry name" value="METHYL-ACCEPTING CHEMOTAXIS PROTEIN I-RELATED"/>
    <property type="match status" value="1"/>
</dbReference>
<evidence type="ECO:0000256" key="5">
    <source>
        <dbReference type="ARBA" id="ARBA00022519"/>
    </source>
</evidence>
<name>A0AAP2ABE6_LELAM</name>
<accession>A0AAP2ABE6</accession>
<dbReference type="InterPro" id="IPR003122">
    <property type="entry name" value="Tar_rcpt_lig-bd"/>
</dbReference>
<keyword evidence="6 12" id="KW-0812">Transmembrane</keyword>
<dbReference type="GO" id="GO:0006935">
    <property type="term" value="P:chemotaxis"/>
    <property type="evidence" value="ECO:0007669"/>
    <property type="project" value="UniProtKB-KW"/>
</dbReference>
<evidence type="ECO:0000259" key="13">
    <source>
        <dbReference type="PROSITE" id="PS50111"/>
    </source>
</evidence>
<dbReference type="InterPro" id="IPR004090">
    <property type="entry name" value="Chemotax_Me-accpt_rcpt"/>
</dbReference>
<keyword evidence="5" id="KW-0997">Cell inner membrane</keyword>
<dbReference type="InterPro" id="IPR003660">
    <property type="entry name" value="HAMP_dom"/>
</dbReference>
<proteinExistence type="inferred from homology"/>
<evidence type="ECO:0000256" key="8">
    <source>
        <dbReference type="ARBA" id="ARBA00023136"/>
    </source>
</evidence>
<dbReference type="Gene3D" id="1.20.120.30">
    <property type="entry name" value="Aspartate receptor, ligand-binding domain"/>
    <property type="match status" value="1"/>
</dbReference>
<evidence type="ECO:0000313" key="15">
    <source>
        <dbReference type="EMBL" id="MBL5933828.1"/>
    </source>
</evidence>
<dbReference type="Pfam" id="PF00672">
    <property type="entry name" value="HAMP"/>
    <property type="match status" value="1"/>
</dbReference>
<gene>
    <name evidence="15" type="ORF">I7V27_05055</name>
</gene>
<dbReference type="Gene3D" id="1.10.287.950">
    <property type="entry name" value="Methyl-accepting chemotaxis protein"/>
    <property type="match status" value="1"/>
</dbReference>
<dbReference type="SMART" id="SM00304">
    <property type="entry name" value="HAMP"/>
    <property type="match status" value="1"/>
</dbReference>
<dbReference type="PROSITE" id="PS50111">
    <property type="entry name" value="CHEMOTAXIS_TRANSDUC_2"/>
    <property type="match status" value="1"/>
</dbReference>
<dbReference type="AlphaFoldDB" id="A0AAP2ABE6"/>
<dbReference type="SUPFAM" id="SSF47170">
    <property type="entry name" value="Aspartate receptor, ligand-binding domain"/>
    <property type="match status" value="1"/>
</dbReference>
<feature type="domain" description="Methyl-accepting transducer" evidence="13">
    <location>
        <begin position="283"/>
        <end position="512"/>
    </location>
</feature>
<dbReference type="Pfam" id="PF00015">
    <property type="entry name" value="MCPsignal"/>
    <property type="match status" value="1"/>
</dbReference>
<keyword evidence="7 12" id="KW-1133">Transmembrane helix</keyword>
<dbReference type="GO" id="GO:0005886">
    <property type="term" value="C:plasma membrane"/>
    <property type="evidence" value="ECO:0007669"/>
    <property type="project" value="UniProtKB-SubCell"/>
</dbReference>